<evidence type="ECO:0000256" key="6">
    <source>
        <dbReference type="ARBA" id="ARBA00022729"/>
    </source>
</evidence>
<evidence type="ECO:0000256" key="9">
    <source>
        <dbReference type="SAM" id="MobiDB-lite"/>
    </source>
</evidence>
<name>A0A9D1J5G0_9FIRM</name>
<feature type="compositionally biased region" description="Low complexity" evidence="9">
    <location>
        <begin position="23"/>
        <end position="55"/>
    </location>
</feature>
<organism evidence="12 13">
    <name type="scientific">Candidatus Faecivivens stercoravium</name>
    <dbReference type="NCBI Taxonomy" id="2840803"/>
    <lineage>
        <taxon>Bacteria</taxon>
        <taxon>Bacillati</taxon>
        <taxon>Bacillota</taxon>
        <taxon>Clostridia</taxon>
        <taxon>Eubacteriales</taxon>
        <taxon>Oscillospiraceae</taxon>
        <taxon>Oscillospiraceae incertae sedis</taxon>
        <taxon>Candidatus Faecivivens</taxon>
    </lineage>
</organism>
<dbReference type="PANTHER" id="PTHR30570:SF1">
    <property type="entry name" value="PHOSPHATE-BINDING PROTEIN PSTS"/>
    <property type="match status" value="1"/>
</dbReference>
<dbReference type="InterPro" id="IPR050811">
    <property type="entry name" value="Phosphate_ABC_transporter"/>
</dbReference>
<reference evidence="12" key="1">
    <citation type="submission" date="2020-10" db="EMBL/GenBank/DDBJ databases">
        <authorList>
            <person name="Gilroy R."/>
        </authorList>
    </citation>
    <scope>NUCLEOTIDE SEQUENCE</scope>
    <source>
        <strain evidence="12">CHK189-12415</strain>
    </source>
</reference>
<feature type="chain" id="PRO_5039476966" evidence="10">
    <location>
        <begin position="20"/>
        <end position="328"/>
    </location>
</feature>
<protein>
    <submittedName>
        <fullName evidence="12">Substrate-binding domain-containing protein</fullName>
    </submittedName>
</protein>
<proteinExistence type="inferred from homology"/>
<feature type="domain" description="PBP" evidence="11">
    <location>
        <begin position="72"/>
        <end position="313"/>
    </location>
</feature>
<keyword evidence="5" id="KW-0592">Phosphate transport</keyword>
<gene>
    <name evidence="12" type="ORF">IAB37_07975</name>
</gene>
<keyword evidence="5" id="KW-0813">Transport</keyword>
<keyword evidence="6 10" id="KW-0732">Signal</keyword>
<comment type="function">
    <text evidence="1">Part of the ABC transporter complex PstSACB involved in phosphate import.</text>
</comment>
<dbReference type="SUPFAM" id="SSF53850">
    <property type="entry name" value="Periplasmic binding protein-like II"/>
    <property type="match status" value="1"/>
</dbReference>
<evidence type="ECO:0000259" key="11">
    <source>
        <dbReference type="Pfam" id="PF12849"/>
    </source>
</evidence>
<feature type="region of interest" description="Disordered" evidence="9">
    <location>
        <begin position="23"/>
        <end position="68"/>
    </location>
</feature>
<evidence type="ECO:0000313" key="13">
    <source>
        <dbReference type="Proteomes" id="UP000824241"/>
    </source>
</evidence>
<dbReference type="EMBL" id="DVHA01000258">
    <property type="protein sequence ID" value="HIR61493.1"/>
    <property type="molecule type" value="Genomic_DNA"/>
</dbReference>
<evidence type="ECO:0000313" key="12">
    <source>
        <dbReference type="EMBL" id="HIR61493.1"/>
    </source>
</evidence>
<dbReference type="GO" id="GO:0006817">
    <property type="term" value="P:phosphate ion transport"/>
    <property type="evidence" value="ECO:0007669"/>
    <property type="project" value="UniProtKB-KW"/>
</dbReference>
<feature type="signal peptide" evidence="10">
    <location>
        <begin position="1"/>
        <end position="19"/>
    </location>
</feature>
<evidence type="ECO:0000256" key="7">
    <source>
        <dbReference type="ARBA" id="ARBA00023139"/>
    </source>
</evidence>
<dbReference type="PROSITE" id="PS51257">
    <property type="entry name" value="PROKAR_LIPOPROTEIN"/>
    <property type="match status" value="1"/>
</dbReference>
<dbReference type="InterPro" id="IPR024370">
    <property type="entry name" value="PBP_domain"/>
</dbReference>
<evidence type="ECO:0000256" key="10">
    <source>
        <dbReference type="SAM" id="SignalP"/>
    </source>
</evidence>
<dbReference type="Proteomes" id="UP000824241">
    <property type="component" value="Unassembled WGS sequence"/>
</dbReference>
<comment type="caution">
    <text evidence="12">The sequence shown here is derived from an EMBL/GenBank/DDBJ whole genome shotgun (WGS) entry which is preliminary data.</text>
</comment>
<dbReference type="Gene3D" id="3.40.190.10">
    <property type="entry name" value="Periplasmic binding protein-like II"/>
    <property type="match status" value="2"/>
</dbReference>
<evidence type="ECO:0000256" key="2">
    <source>
        <dbReference type="ARBA" id="ARBA00004193"/>
    </source>
</evidence>
<evidence type="ECO:0000256" key="8">
    <source>
        <dbReference type="ARBA" id="ARBA00023288"/>
    </source>
</evidence>
<evidence type="ECO:0000256" key="5">
    <source>
        <dbReference type="ARBA" id="ARBA00022592"/>
    </source>
</evidence>
<dbReference type="PANTHER" id="PTHR30570">
    <property type="entry name" value="PERIPLASMIC PHOSPHATE BINDING COMPONENT OF PHOSPHATE ABC TRANSPORTER"/>
    <property type="match status" value="1"/>
</dbReference>
<dbReference type="Pfam" id="PF12849">
    <property type="entry name" value="PBP_like_2"/>
    <property type="match status" value="1"/>
</dbReference>
<keyword evidence="8" id="KW-0449">Lipoprotein</keyword>
<dbReference type="GO" id="GO:0005886">
    <property type="term" value="C:plasma membrane"/>
    <property type="evidence" value="ECO:0007669"/>
    <property type="project" value="UniProtKB-SubCell"/>
</dbReference>
<evidence type="ECO:0000256" key="3">
    <source>
        <dbReference type="ARBA" id="ARBA00008725"/>
    </source>
</evidence>
<evidence type="ECO:0000256" key="1">
    <source>
        <dbReference type="ARBA" id="ARBA00002841"/>
    </source>
</evidence>
<sequence length="328" mass="35421">MKRKLPALFAALLLTFTLAGCQQAEEAPSSDPSSVPASESESASAPESSEPSALSEPEKTYTPVLSLDDYPTVDGSTANIPLMALVMERAAGAETAVAESAASASTTAQAWRNLSNGYADLLLVYEAPDSVKEELESGPELEVTAIGRDALVFIVNEQNPVQSLTQDQIRDIYTGAVTNWSELGGEDREIIPFQRNEESGSFTLFKKLLIGGRDLTLLDPPEEYRPTTMGGLVEGLAEYNNDGGAIGYSVYYYINEMYAQPGLRLMAVDGVEPGYDSIAAQEYPLCNEFYVAIRADEPEDSPARQLYNWVLSEDGRQTIIDAGYVPAG</sequence>
<comment type="subcellular location">
    <subcellularLocation>
        <location evidence="2">Cell membrane</location>
        <topology evidence="2">Lipid-anchor</topology>
    </subcellularLocation>
</comment>
<dbReference type="AlphaFoldDB" id="A0A9D1J5G0"/>
<reference evidence="12" key="2">
    <citation type="journal article" date="2021" name="PeerJ">
        <title>Extensive microbial diversity within the chicken gut microbiome revealed by metagenomics and culture.</title>
        <authorList>
            <person name="Gilroy R."/>
            <person name="Ravi A."/>
            <person name="Getino M."/>
            <person name="Pursley I."/>
            <person name="Horton D.L."/>
            <person name="Alikhan N.F."/>
            <person name="Baker D."/>
            <person name="Gharbi K."/>
            <person name="Hall N."/>
            <person name="Watson M."/>
            <person name="Adriaenssens E.M."/>
            <person name="Foster-Nyarko E."/>
            <person name="Jarju S."/>
            <person name="Secka A."/>
            <person name="Antonio M."/>
            <person name="Oren A."/>
            <person name="Chaudhuri R.R."/>
            <person name="La Ragione R."/>
            <person name="Hildebrand F."/>
            <person name="Pallen M.J."/>
        </authorList>
    </citation>
    <scope>NUCLEOTIDE SEQUENCE</scope>
    <source>
        <strain evidence="12">CHK189-12415</strain>
    </source>
</reference>
<comment type="subunit">
    <text evidence="4">The complex is composed of two ATP-binding proteins (PstB), two transmembrane proteins (PstC and PstA) and a solute-binding protein (PstS).</text>
</comment>
<keyword evidence="7" id="KW-0564">Palmitate</keyword>
<comment type="similarity">
    <text evidence="3">Belongs to the PstS family.</text>
</comment>
<evidence type="ECO:0000256" key="4">
    <source>
        <dbReference type="ARBA" id="ARBA00011529"/>
    </source>
</evidence>
<accession>A0A9D1J5G0</accession>